<proteinExistence type="predicted"/>
<dbReference type="PRINTS" id="PR00318">
    <property type="entry name" value="GPROTEINA"/>
</dbReference>
<evidence type="ECO:0000256" key="5">
    <source>
        <dbReference type="ARBA" id="ARBA00023134"/>
    </source>
</evidence>
<dbReference type="OrthoDB" id="5817230at2759"/>
<dbReference type="InterPro" id="IPR011025">
    <property type="entry name" value="GproteinA_insert"/>
</dbReference>
<dbReference type="SMART" id="SM00275">
    <property type="entry name" value="G_alpha"/>
    <property type="match status" value="1"/>
</dbReference>
<evidence type="ECO:0000256" key="9">
    <source>
        <dbReference type="PIRSR" id="PIRSR601019-2"/>
    </source>
</evidence>
<keyword evidence="1" id="KW-0519">Myristate</keyword>
<feature type="compositionally biased region" description="Basic and acidic residues" evidence="10">
    <location>
        <begin position="355"/>
        <end position="364"/>
    </location>
</feature>
<dbReference type="GO" id="GO:0000750">
    <property type="term" value="P:pheromone-dependent signal transduction involved in conjugation with cellular fusion"/>
    <property type="evidence" value="ECO:0007669"/>
    <property type="project" value="TreeGrafter"/>
</dbReference>
<organism evidence="11 12">
    <name type="scientific">Venustampulla echinocandica</name>
    <dbReference type="NCBI Taxonomy" id="2656787"/>
    <lineage>
        <taxon>Eukaryota</taxon>
        <taxon>Fungi</taxon>
        <taxon>Dikarya</taxon>
        <taxon>Ascomycota</taxon>
        <taxon>Pezizomycotina</taxon>
        <taxon>Leotiomycetes</taxon>
        <taxon>Helotiales</taxon>
        <taxon>Pleuroascaceae</taxon>
        <taxon>Venustampulla</taxon>
    </lineage>
</organism>
<dbReference type="Gene3D" id="3.40.50.300">
    <property type="entry name" value="P-loop containing nucleotide triphosphate hydrolases"/>
    <property type="match status" value="1"/>
</dbReference>
<evidence type="ECO:0000256" key="7">
    <source>
        <dbReference type="ARBA" id="ARBA00023224"/>
    </source>
</evidence>
<dbReference type="GO" id="GO:0007186">
    <property type="term" value="P:G protein-coupled receptor signaling pathway"/>
    <property type="evidence" value="ECO:0007669"/>
    <property type="project" value="InterPro"/>
</dbReference>
<dbReference type="InterPro" id="IPR001019">
    <property type="entry name" value="Gprotein_alpha_su"/>
</dbReference>
<dbReference type="FunFam" id="3.40.50.300:FF:003800">
    <property type="entry name" value="Guanine nucleotide-binding protein G(k) subunit alpha"/>
    <property type="match status" value="1"/>
</dbReference>
<evidence type="ECO:0000256" key="2">
    <source>
        <dbReference type="ARBA" id="ARBA00022723"/>
    </source>
</evidence>
<name>A0A370U0M7_9HELO</name>
<dbReference type="PANTHER" id="PTHR10218">
    <property type="entry name" value="GTP-BINDING PROTEIN ALPHA SUBUNIT"/>
    <property type="match status" value="1"/>
</dbReference>
<dbReference type="GO" id="GO:0005525">
    <property type="term" value="F:GTP binding"/>
    <property type="evidence" value="ECO:0007669"/>
    <property type="project" value="UniProtKB-KW"/>
</dbReference>
<dbReference type="PANTHER" id="PTHR10218:SF302">
    <property type="entry name" value="GUANINE NUCLEOTIDE-BINDING PROTEIN ALPHA-5 SUBUNIT"/>
    <property type="match status" value="1"/>
</dbReference>
<dbReference type="RefSeq" id="XP_031873985.1">
    <property type="nucleotide sequence ID" value="XM_032009931.1"/>
</dbReference>
<evidence type="ECO:0000256" key="10">
    <source>
        <dbReference type="SAM" id="MobiDB-lite"/>
    </source>
</evidence>
<keyword evidence="3" id="KW-0547">Nucleotide-binding</keyword>
<dbReference type="Gene3D" id="1.10.400.10">
    <property type="entry name" value="GI Alpha 1, domain 2-like"/>
    <property type="match status" value="1"/>
</dbReference>
<dbReference type="Pfam" id="PF00503">
    <property type="entry name" value="G-alpha"/>
    <property type="match status" value="1"/>
</dbReference>
<accession>A0A370U0M7</accession>
<evidence type="ECO:0000313" key="11">
    <source>
        <dbReference type="EMBL" id="RDL41329.1"/>
    </source>
</evidence>
<evidence type="ECO:0000256" key="6">
    <source>
        <dbReference type="ARBA" id="ARBA00023139"/>
    </source>
</evidence>
<feature type="region of interest" description="Disordered" evidence="10">
    <location>
        <begin position="237"/>
        <end position="276"/>
    </location>
</feature>
<keyword evidence="4 9" id="KW-0460">Magnesium</keyword>
<keyword evidence="7" id="KW-0807">Transducer</keyword>
<dbReference type="PROSITE" id="PS51882">
    <property type="entry name" value="G_ALPHA"/>
    <property type="match status" value="1"/>
</dbReference>
<dbReference type="SUPFAM" id="SSF52540">
    <property type="entry name" value="P-loop containing nucleoside triphosphate hydrolases"/>
    <property type="match status" value="1"/>
</dbReference>
<feature type="binding site" evidence="9">
    <location>
        <position position="419"/>
    </location>
    <ligand>
        <name>Mg(2+)</name>
        <dbReference type="ChEBI" id="CHEBI:18420"/>
    </ligand>
</feature>
<dbReference type="AlphaFoldDB" id="A0A370U0M7"/>
<keyword evidence="12" id="KW-1185">Reference proteome</keyword>
<feature type="region of interest" description="Disordered" evidence="10">
    <location>
        <begin position="312"/>
        <end position="371"/>
    </location>
</feature>
<dbReference type="GO" id="GO:0046872">
    <property type="term" value="F:metal ion binding"/>
    <property type="evidence" value="ECO:0007669"/>
    <property type="project" value="UniProtKB-KW"/>
</dbReference>
<evidence type="ECO:0000256" key="4">
    <source>
        <dbReference type="ARBA" id="ARBA00022842"/>
    </source>
</evidence>
<evidence type="ECO:0000256" key="1">
    <source>
        <dbReference type="ARBA" id="ARBA00022707"/>
    </source>
</evidence>
<dbReference type="CDD" id="cd00066">
    <property type="entry name" value="G-alpha"/>
    <property type="match status" value="1"/>
</dbReference>
<keyword evidence="2 9" id="KW-0479">Metal-binding</keyword>
<dbReference type="GO" id="GO:0005834">
    <property type="term" value="C:heterotrimeric G-protein complex"/>
    <property type="evidence" value="ECO:0007669"/>
    <property type="project" value="TreeGrafter"/>
</dbReference>
<comment type="caution">
    <text evidence="11">The sequence shown here is derived from an EMBL/GenBank/DDBJ whole genome shotgun (WGS) entry which is preliminary data.</text>
</comment>
<dbReference type="SUPFAM" id="SSF47895">
    <property type="entry name" value="Transducin (alpha subunit), insertion domain"/>
    <property type="match status" value="1"/>
</dbReference>
<dbReference type="GO" id="GO:0031683">
    <property type="term" value="F:G-protein beta/gamma-subunit complex binding"/>
    <property type="evidence" value="ECO:0007669"/>
    <property type="project" value="InterPro"/>
</dbReference>
<evidence type="ECO:0000256" key="8">
    <source>
        <dbReference type="ARBA" id="ARBA00023288"/>
    </source>
</evidence>
<dbReference type="EMBL" id="NPIC01000001">
    <property type="protein sequence ID" value="RDL41329.1"/>
    <property type="molecule type" value="Genomic_DNA"/>
</dbReference>
<keyword evidence="5" id="KW-0342">GTP-binding</keyword>
<feature type="binding site" evidence="9">
    <location>
        <position position="544"/>
    </location>
    <ligand>
        <name>Mg(2+)</name>
        <dbReference type="ChEBI" id="CHEBI:18420"/>
    </ligand>
</feature>
<evidence type="ECO:0000313" key="12">
    <source>
        <dbReference type="Proteomes" id="UP000254866"/>
    </source>
</evidence>
<gene>
    <name evidence="11" type="ORF">BP5553_01308</name>
</gene>
<dbReference type="GO" id="GO:0003924">
    <property type="term" value="F:GTPase activity"/>
    <property type="evidence" value="ECO:0007669"/>
    <property type="project" value="InterPro"/>
</dbReference>
<protein>
    <submittedName>
        <fullName evidence="11">Transducin (Alpha subunit), insertion</fullName>
    </submittedName>
</protein>
<keyword evidence="8" id="KW-0449">Lipoprotein</keyword>
<dbReference type="Proteomes" id="UP000254866">
    <property type="component" value="Unassembled WGS sequence"/>
</dbReference>
<dbReference type="GO" id="GO:0005737">
    <property type="term" value="C:cytoplasm"/>
    <property type="evidence" value="ECO:0007669"/>
    <property type="project" value="TreeGrafter"/>
</dbReference>
<dbReference type="GO" id="GO:0001664">
    <property type="term" value="F:G protein-coupled receptor binding"/>
    <property type="evidence" value="ECO:0007669"/>
    <property type="project" value="TreeGrafter"/>
</dbReference>
<dbReference type="GeneID" id="43594157"/>
<dbReference type="STRING" id="2656787.A0A370U0M7"/>
<reference evidence="11 12" key="1">
    <citation type="journal article" date="2018" name="IMA Fungus">
        <title>IMA Genome-F 9: Draft genome sequence of Annulohypoxylon stygium, Aspergillus mulundensis, Berkeleyomyces basicola (syn. Thielaviopsis basicola), Ceratocystis smalleyi, two Cercospora beticola strains, Coleophoma cylindrospora, Fusarium fracticaudum, Phialophora cf. hyalina, and Morchella septimelata.</title>
        <authorList>
            <person name="Wingfield B.D."/>
            <person name="Bills G.F."/>
            <person name="Dong Y."/>
            <person name="Huang W."/>
            <person name="Nel W.J."/>
            <person name="Swalarsk-Parry B.S."/>
            <person name="Vaghefi N."/>
            <person name="Wilken P.M."/>
            <person name="An Z."/>
            <person name="de Beer Z.W."/>
            <person name="De Vos L."/>
            <person name="Chen L."/>
            <person name="Duong T.A."/>
            <person name="Gao Y."/>
            <person name="Hammerbacher A."/>
            <person name="Kikkert J.R."/>
            <person name="Li Y."/>
            <person name="Li H."/>
            <person name="Li K."/>
            <person name="Li Q."/>
            <person name="Liu X."/>
            <person name="Ma X."/>
            <person name="Naidoo K."/>
            <person name="Pethybridge S.J."/>
            <person name="Sun J."/>
            <person name="Steenkamp E.T."/>
            <person name="van der Nest M.A."/>
            <person name="van Wyk S."/>
            <person name="Wingfield M.J."/>
            <person name="Xiong C."/>
            <person name="Yue Q."/>
            <person name="Zhang X."/>
        </authorList>
    </citation>
    <scope>NUCLEOTIDE SEQUENCE [LARGE SCALE GENOMIC DNA]</scope>
    <source>
        <strain evidence="11 12">BP 5553</strain>
    </source>
</reference>
<evidence type="ECO:0000256" key="3">
    <source>
        <dbReference type="ARBA" id="ARBA00022741"/>
    </source>
</evidence>
<sequence length="717" mass="80015">MDPISVIGLAESLVGISDIIAKSLRRLINLQSRYRSASLVVSLLIGQLTTLKAAVNQITEWAGSSLFNTPKNEQVVADLKTSLESCKLLILVLEERISQLERDTSGSLNVKGKVEFLWEESDLKEFSNHLNNQANALNLLLTALHCRTTFERNALLQDDESRRIIKRVEDNRASLLSLRDSASENTRRSKLTDNSNLLDTEFDFDQEVVTTRVYRAALRSTLQRATRREKLPELTSDIHGGFNSIPEAVKSPGRVLENPHNSEPGPSHTALSSKQLALQSPQAFSGFRRWFQTDGAILQTTEVDQFSSRLSMLSSDSRPGDDASVFSFESQGRNDEGRPGQASNFARPLLRSQKAAKDKQLEAKRMKRRSNTSRIRKIFTVHSSMDVPPDEALGPDPEVWVEERPPKVVVVGSGNSGKSTLFKSMDALCKGGWTIEERLRFQEAVFTNAVQNMKDILEAMDTLGVLLNDDHNTSHAHTIMMQPSALGAGCFPPDVCKAIEALWQDRGVRHTFERSNEYILQDAAAYEPGYIPTDEDVIMARIRSTGLYSTTLRSGGISFKLTDTGGERSERKKWIHAFENISIVIFAVDISAYDLGLYEDLHGNRLEEDLSLFESIAGSKWFVKSQIILLFTKMDILEAKIKKVPIEMYCPDFTGNGNSLEDVKSYIERRFLAVISNPERTVRTIFASFVNGYNSSAKLVLDVIVSQLSPGLDGLTI</sequence>
<dbReference type="InterPro" id="IPR027417">
    <property type="entry name" value="P-loop_NTPase"/>
</dbReference>
<keyword evidence="6" id="KW-0564">Palmitate</keyword>